<dbReference type="InterPro" id="IPR009075">
    <property type="entry name" value="AcylCo_DH/oxidase_C"/>
</dbReference>
<evidence type="ECO:0000313" key="11">
    <source>
        <dbReference type="Proteomes" id="UP000494119"/>
    </source>
</evidence>
<dbReference type="RefSeq" id="WP_175194874.1">
    <property type="nucleotide sequence ID" value="NZ_CADIKL010000008.1"/>
</dbReference>
<dbReference type="SUPFAM" id="SSF47203">
    <property type="entry name" value="Acyl-CoA dehydrogenase C-terminal domain-like"/>
    <property type="match status" value="1"/>
</dbReference>
<evidence type="ECO:0000256" key="2">
    <source>
        <dbReference type="ARBA" id="ARBA00009347"/>
    </source>
</evidence>
<evidence type="ECO:0000259" key="9">
    <source>
        <dbReference type="Pfam" id="PF02771"/>
    </source>
</evidence>
<dbReference type="GO" id="GO:0050660">
    <property type="term" value="F:flavin adenine dinucleotide binding"/>
    <property type="evidence" value="ECO:0007669"/>
    <property type="project" value="InterPro"/>
</dbReference>
<gene>
    <name evidence="10" type="primary">carC_1</name>
    <name evidence="10" type="ORF">LMG28688_01997</name>
</gene>
<dbReference type="GO" id="GO:0005737">
    <property type="term" value="C:cytoplasm"/>
    <property type="evidence" value="ECO:0007669"/>
    <property type="project" value="TreeGrafter"/>
</dbReference>
<dbReference type="Gene3D" id="1.20.140.10">
    <property type="entry name" value="Butyryl-CoA Dehydrogenase, subunit A, domain 3"/>
    <property type="match status" value="1"/>
</dbReference>
<proteinExistence type="inferred from homology"/>
<dbReference type="GO" id="GO:0003995">
    <property type="term" value="F:acyl-CoA dehydrogenase activity"/>
    <property type="evidence" value="ECO:0007669"/>
    <property type="project" value="TreeGrafter"/>
</dbReference>
<dbReference type="Pfam" id="PF02771">
    <property type="entry name" value="Acyl-CoA_dh_N"/>
    <property type="match status" value="1"/>
</dbReference>
<dbReference type="EMBL" id="CADIKL010000008">
    <property type="protein sequence ID" value="CAB3785278.1"/>
    <property type="molecule type" value="Genomic_DNA"/>
</dbReference>
<evidence type="ECO:0000256" key="3">
    <source>
        <dbReference type="ARBA" id="ARBA00011738"/>
    </source>
</evidence>
<dbReference type="InterPro" id="IPR046373">
    <property type="entry name" value="Acyl-CoA_Oxase/DH_mid-dom_sf"/>
</dbReference>
<dbReference type="InterPro" id="IPR006091">
    <property type="entry name" value="Acyl-CoA_Oxase/DH_mid-dom"/>
</dbReference>
<sequence length="389" mass="42847">MTALPSSDHEALTARLRDFIDSQVIPREQLLQAHDTHAVQQAVQALQREALALGLGRPRGNRSEGGLGLTWEQCCAYLETAGRSFLGPAVLHCAPPIQPDMFALEALASPTQRQRYLEPLKHGQLRSCFAMTEPAPGAGSDPRMLNTTARRLDSGDWEINGHKWFITGAAYAQFAIVVARTDAGVSWFLVDSRTPGFEVTRIIPTMEPFDIGGHGEIVLHNCRVPEDALLGEEGKGLDHAQLRLEGARLFHCMRYIGLASRAMDIAQEYASQRESFGARLADHQMVQAMIADAHIQLYAARLMTRDVARRLDAGESIRHHSSMAKVFVSETVCSVADSAVQICGAMGISEDTPVSMIFRMLRPFRIYDGASEVHRSAIARRALHQRLSA</sequence>
<comment type="similarity">
    <text evidence="2">Belongs to the acyl-CoA dehydrogenase family.</text>
</comment>
<dbReference type="FunFam" id="2.40.110.10:FF:000002">
    <property type="entry name" value="Acyl-CoA dehydrogenase fadE12"/>
    <property type="match status" value="1"/>
</dbReference>
<keyword evidence="5" id="KW-0274">FAD</keyword>
<feature type="domain" description="Acyl-CoA oxidase/dehydrogenase middle" evidence="8">
    <location>
        <begin position="128"/>
        <end position="206"/>
    </location>
</feature>
<protein>
    <submittedName>
        <fullName evidence="10">Caffeyl-CoA reductase-Etf complex subunit CarC</fullName>
        <ecNumber evidence="10">1.3.1.108</ecNumber>
    </submittedName>
</protein>
<evidence type="ECO:0000313" key="10">
    <source>
        <dbReference type="EMBL" id="CAB3785278.1"/>
    </source>
</evidence>
<evidence type="ECO:0000259" key="7">
    <source>
        <dbReference type="Pfam" id="PF00441"/>
    </source>
</evidence>
<keyword evidence="11" id="KW-1185">Reference proteome</keyword>
<dbReference type="PANTHER" id="PTHR48083:SF13">
    <property type="entry name" value="ACYL-COA DEHYDROGENASE FAMILY MEMBER 11"/>
    <property type="match status" value="1"/>
</dbReference>
<dbReference type="Pfam" id="PF02770">
    <property type="entry name" value="Acyl-CoA_dh_M"/>
    <property type="match status" value="1"/>
</dbReference>
<comment type="subunit">
    <text evidence="3">Homodimer.</text>
</comment>
<evidence type="ECO:0000256" key="5">
    <source>
        <dbReference type="ARBA" id="ARBA00022827"/>
    </source>
</evidence>
<dbReference type="InterPro" id="IPR037069">
    <property type="entry name" value="AcylCoA_DH/ox_N_sf"/>
</dbReference>
<comment type="cofactor">
    <cofactor evidence="1">
        <name>FAD</name>
        <dbReference type="ChEBI" id="CHEBI:57692"/>
    </cofactor>
</comment>
<evidence type="ECO:0000256" key="1">
    <source>
        <dbReference type="ARBA" id="ARBA00001974"/>
    </source>
</evidence>
<dbReference type="GO" id="GO:0033539">
    <property type="term" value="P:fatty acid beta-oxidation using acyl-CoA dehydrogenase"/>
    <property type="evidence" value="ECO:0007669"/>
    <property type="project" value="TreeGrafter"/>
</dbReference>
<dbReference type="SUPFAM" id="SSF56645">
    <property type="entry name" value="Acyl-CoA dehydrogenase NM domain-like"/>
    <property type="match status" value="1"/>
</dbReference>
<dbReference type="PANTHER" id="PTHR48083">
    <property type="entry name" value="MEDIUM-CHAIN SPECIFIC ACYL-COA DEHYDROGENASE, MITOCHONDRIAL-RELATED"/>
    <property type="match status" value="1"/>
</dbReference>
<keyword evidence="6 10" id="KW-0560">Oxidoreductase</keyword>
<evidence type="ECO:0000259" key="8">
    <source>
        <dbReference type="Pfam" id="PF02770"/>
    </source>
</evidence>
<organism evidence="10 11">
    <name type="scientific">Paraburkholderia caffeinitolerans</name>
    <dbReference type="NCBI Taxonomy" id="1723730"/>
    <lineage>
        <taxon>Bacteria</taxon>
        <taxon>Pseudomonadati</taxon>
        <taxon>Pseudomonadota</taxon>
        <taxon>Betaproteobacteria</taxon>
        <taxon>Burkholderiales</taxon>
        <taxon>Burkholderiaceae</taxon>
        <taxon>Paraburkholderia</taxon>
    </lineage>
</organism>
<dbReference type="Gene3D" id="1.10.540.10">
    <property type="entry name" value="Acyl-CoA dehydrogenase/oxidase, N-terminal domain"/>
    <property type="match status" value="1"/>
</dbReference>
<dbReference type="InterPro" id="IPR009100">
    <property type="entry name" value="AcylCoA_DH/oxidase_NM_dom_sf"/>
</dbReference>
<dbReference type="InterPro" id="IPR036250">
    <property type="entry name" value="AcylCo_DH-like_C"/>
</dbReference>
<keyword evidence="4" id="KW-0285">Flavoprotein</keyword>
<dbReference type="Gene3D" id="2.40.110.10">
    <property type="entry name" value="Butyryl-CoA Dehydrogenase, subunit A, domain 2"/>
    <property type="match status" value="1"/>
</dbReference>
<dbReference type="CDD" id="cd00567">
    <property type="entry name" value="ACAD"/>
    <property type="match status" value="1"/>
</dbReference>
<dbReference type="InterPro" id="IPR013786">
    <property type="entry name" value="AcylCoA_DH/ox_N"/>
</dbReference>
<dbReference type="InterPro" id="IPR050741">
    <property type="entry name" value="Acyl-CoA_dehydrogenase"/>
</dbReference>
<dbReference type="EC" id="1.3.1.108" evidence="10"/>
<dbReference type="Proteomes" id="UP000494119">
    <property type="component" value="Unassembled WGS sequence"/>
</dbReference>
<accession>A0A6J5FTT5</accession>
<dbReference type="AlphaFoldDB" id="A0A6J5FTT5"/>
<feature type="domain" description="Acyl-CoA dehydrogenase/oxidase C-terminal" evidence="7">
    <location>
        <begin position="234"/>
        <end position="382"/>
    </location>
</feature>
<reference evidence="10 11" key="1">
    <citation type="submission" date="2020-04" db="EMBL/GenBank/DDBJ databases">
        <authorList>
            <person name="De Canck E."/>
        </authorList>
    </citation>
    <scope>NUCLEOTIDE SEQUENCE [LARGE SCALE GENOMIC DNA]</scope>
    <source>
        <strain evidence="10 11">LMG 28688</strain>
    </source>
</reference>
<evidence type="ECO:0000256" key="4">
    <source>
        <dbReference type="ARBA" id="ARBA00022630"/>
    </source>
</evidence>
<dbReference type="Pfam" id="PF00441">
    <property type="entry name" value="Acyl-CoA_dh_1"/>
    <property type="match status" value="1"/>
</dbReference>
<feature type="domain" description="Acyl-CoA dehydrogenase/oxidase N-terminal" evidence="9">
    <location>
        <begin position="7"/>
        <end position="123"/>
    </location>
</feature>
<evidence type="ECO:0000256" key="6">
    <source>
        <dbReference type="ARBA" id="ARBA00023002"/>
    </source>
</evidence>
<name>A0A6J5FTT5_9BURK</name>